<proteinExistence type="predicted"/>
<dbReference type="Pfam" id="PF07331">
    <property type="entry name" value="TctB"/>
    <property type="match status" value="1"/>
</dbReference>
<feature type="domain" description="DUF1468" evidence="2">
    <location>
        <begin position="37"/>
        <end position="169"/>
    </location>
</feature>
<keyword evidence="4" id="KW-1185">Reference proteome</keyword>
<evidence type="ECO:0000313" key="3">
    <source>
        <dbReference type="EMBL" id="GAB1583550.1"/>
    </source>
</evidence>
<organism evidence="3 4">
    <name type="scientific">Phyllobacterium phragmitis</name>
    <dbReference type="NCBI Taxonomy" id="2670329"/>
    <lineage>
        <taxon>Bacteria</taxon>
        <taxon>Pseudomonadati</taxon>
        <taxon>Pseudomonadota</taxon>
        <taxon>Alphaproteobacteria</taxon>
        <taxon>Hyphomicrobiales</taxon>
        <taxon>Phyllobacteriaceae</taxon>
        <taxon>Phyllobacterium</taxon>
    </lineage>
</organism>
<evidence type="ECO:0000313" key="4">
    <source>
        <dbReference type="Proteomes" id="UP001628091"/>
    </source>
</evidence>
<comment type="caution">
    <text evidence="3">The sequence shown here is derived from an EMBL/GenBank/DDBJ whole genome shotgun (WGS) entry which is preliminary data.</text>
</comment>
<feature type="transmembrane region" description="Helical" evidence="1">
    <location>
        <begin position="121"/>
        <end position="138"/>
    </location>
</feature>
<evidence type="ECO:0000259" key="2">
    <source>
        <dbReference type="Pfam" id="PF07331"/>
    </source>
</evidence>
<gene>
    <name evidence="3" type="ORF">PPNSA23_34930</name>
</gene>
<reference evidence="3 4" key="1">
    <citation type="submission" date="2024-10" db="EMBL/GenBank/DDBJ databases">
        <title>Isolation, draft genome sequencing and identification of Phyllobacterium sp. NSA23, isolated from leaf soil.</title>
        <authorList>
            <person name="Akita H."/>
        </authorList>
    </citation>
    <scope>NUCLEOTIDE SEQUENCE [LARGE SCALE GENOMIC DNA]</scope>
    <source>
        <strain evidence="3 4">NSA23</strain>
    </source>
</reference>
<dbReference type="InterPro" id="IPR009936">
    <property type="entry name" value="DUF1468"/>
</dbReference>
<sequence length="175" mass="18359">MTRGGPPATGGPFVLFVPTTEKPMSDKTKNASFAGRIGGVCLLALAIAYGIGGSRIEYAFASDPLGPRVMPVALAIILGVLCLFYLRKPGNTESFPTGALLVKTLAVPGLIILAVLLLEPFGFAASIFILTAGVGWIFGASLRKALIGAAGHALLWWFVFSYLLEVYLPKGTLFG</sequence>
<dbReference type="Proteomes" id="UP001628091">
    <property type="component" value="Unassembled WGS sequence"/>
</dbReference>
<name>A0ABQ0H3P7_9HYPH</name>
<feature type="transmembrane region" description="Helical" evidence="1">
    <location>
        <begin position="65"/>
        <end position="86"/>
    </location>
</feature>
<feature type="transmembrane region" description="Helical" evidence="1">
    <location>
        <begin position="33"/>
        <end position="53"/>
    </location>
</feature>
<feature type="transmembrane region" description="Helical" evidence="1">
    <location>
        <begin position="145"/>
        <end position="164"/>
    </location>
</feature>
<keyword evidence="1" id="KW-0472">Membrane</keyword>
<keyword evidence="1" id="KW-0812">Transmembrane</keyword>
<dbReference type="EMBL" id="BAAFZP010000002">
    <property type="protein sequence ID" value="GAB1583550.1"/>
    <property type="molecule type" value="Genomic_DNA"/>
</dbReference>
<protein>
    <recommendedName>
        <fullName evidence="2">DUF1468 domain-containing protein</fullName>
    </recommendedName>
</protein>
<accession>A0ABQ0H3P7</accession>
<evidence type="ECO:0000256" key="1">
    <source>
        <dbReference type="SAM" id="Phobius"/>
    </source>
</evidence>
<feature type="transmembrane region" description="Helical" evidence="1">
    <location>
        <begin position="98"/>
        <end position="115"/>
    </location>
</feature>
<keyword evidence="1" id="KW-1133">Transmembrane helix</keyword>